<organism evidence="2">
    <name type="scientific">Castellaniella ginsengisoli</name>
    <dbReference type="NCBI Taxonomy" id="546114"/>
    <lineage>
        <taxon>Bacteria</taxon>
        <taxon>Pseudomonadati</taxon>
        <taxon>Pseudomonadota</taxon>
        <taxon>Betaproteobacteria</taxon>
        <taxon>Burkholderiales</taxon>
        <taxon>Alcaligenaceae</taxon>
        <taxon>Castellaniella</taxon>
    </lineage>
</organism>
<dbReference type="InterPro" id="IPR036388">
    <property type="entry name" value="WH-like_DNA-bd_sf"/>
</dbReference>
<protein>
    <submittedName>
        <fullName evidence="2">Helix-turn-helix domain-containing protein</fullName>
    </submittedName>
</protein>
<evidence type="ECO:0000313" key="2">
    <source>
        <dbReference type="EMBL" id="XDJ48308.1"/>
    </source>
</evidence>
<accession>A0AB39D2U2</accession>
<sequence>MSTAIMGLCWPLQGMSPAQKSVLISLADNANDHGVCWPSVAGIAQRTCLSERAVQNAIKWLISARVLSAKERPGTSSVYQITPAAYAPPQEMHPAGNAPHPRTSCTPPPQEMHPTPADAAPKPSLNRHRTTNEPSPPARRAAVDPDEPKPLTVKDLQAEGIDRQVAAEFLALRKQKRARLTEIALEGIKREADKAGISLEKALRTSIERGWQGFRAEWVRDKESIAKTSFDPLAHVYRNRTKQGAADVIDV</sequence>
<dbReference type="AlphaFoldDB" id="A0AB39D2U2"/>
<dbReference type="RefSeq" id="WP_368640460.1">
    <property type="nucleotide sequence ID" value="NZ_CP158254.1"/>
</dbReference>
<proteinExistence type="predicted"/>
<reference evidence="2" key="1">
    <citation type="submission" date="2024-05" db="EMBL/GenBank/DDBJ databases">
        <authorList>
            <person name="Luo Y.-C."/>
            <person name="Nicholds J."/>
            <person name="Mortimer T."/>
            <person name="Maboni G."/>
        </authorList>
    </citation>
    <scope>NUCLEOTIDE SEQUENCE</scope>
    <source>
        <strain evidence="2">151836</strain>
    </source>
</reference>
<dbReference type="Pfam" id="PF13730">
    <property type="entry name" value="HTH_36"/>
    <property type="match status" value="1"/>
</dbReference>
<dbReference type="EMBL" id="CP158254">
    <property type="protein sequence ID" value="XDJ48308.1"/>
    <property type="molecule type" value="Genomic_DNA"/>
</dbReference>
<name>A0AB39D2U2_9BURK</name>
<gene>
    <name evidence="2" type="ORF">ABRZ04_04395</name>
</gene>
<dbReference type="Gene3D" id="1.10.10.10">
    <property type="entry name" value="Winged helix-like DNA-binding domain superfamily/Winged helix DNA-binding domain"/>
    <property type="match status" value="1"/>
</dbReference>
<feature type="region of interest" description="Disordered" evidence="1">
    <location>
        <begin position="88"/>
        <end position="151"/>
    </location>
</feature>
<evidence type="ECO:0000256" key="1">
    <source>
        <dbReference type="SAM" id="MobiDB-lite"/>
    </source>
</evidence>